<reference evidence="1" key="1">
    <citation type="journal article" date="2014" name="Front. Microbiol.">
        <title>High frequency of phylogenetically diverse reductive dehalogenase-homologous genes in deep subseafloor sedimentary metagenomes.</title>
        <authorList>
            <person name="Kawai M."/>
            <person name="Futagami T."/>
            <person name="Toyoda A."/>
            <person name="Takaki Y."/>
            <person name="Nishi S."/>
            <person name="Hori S."/>
            <person name="Arai W."/>
            <person name="Tsubouchi T."/>
            <person name="Morono Y."/>
            <person name="Uchiyama I."/>
            <person name="Ito T."/>
            <person name="Fujiyama A."/>
            <person name="Inagaki F."/>
            <person name="Takami H."/>
        </authorList>
    </citation>
    <scope>NUCLEOTIDE SEQUENCE</scope>
    <source>
        <strain evidence="1">Expedition CK06-06</strain>
    </source>
</reference>
<evidence type="ECO:0000313" key="1">
    <source>
        <dbReference type="EMBL" id="GAG40084.1"/>
    </source>
</evidence>
<name>X0XA64_9ZZZZ</name>
<protein>
    <submittedName>
        <fullName evidence="1">Uncharacterized protein</fullName>
    </submittedName>
</protein>
<accession>X0XA64</accession>
<feature type="non-terminal residue" evidence="1">
    <location>
        <position position="245"/>
    </location>
</feature>
<gene>
    <name evidence="1" type="ORF">S01H1_71287</name>
</gene>
<dbReference type="AlphaFoldDB" id="X0XA64"/>
<organism evidence="1">
    <name type="scientific">marine sediment metagenome</name>
    <dbReference type="NCBI Taxonomy" id="412755"/>
    <lineage>
        <taxon>unclassified sequences</taxon>
        <taxon>metagenomes</taxon>
        <taxon>ecological metagenomes</taxon>
    </lineage>
</organism>
<dbReference type="EMBL" id="BARS01047464">
    <property type="protein sequence ID" value="GAG40084.1"/>
    <property type="molecule type" value="Genomic_DNA"/>
</dbReference>
<sequence>AVDQILSGGRMLAGGKLQDIMEVSTTQNYDLGTRLMIDDRVYRYAKAAENLGAMWGAFCDPQLYWEGNGDMPLADAGDKIISFDNKNAEPILVDELKDGWVVGVGLPADFHSMYCMKIKSNKASSGDGGAAPATCEITLYRGMPHGIVGAGHRSYVYPGLYANVKQSGGASYGANYGAVVCVPPRKILADEYFWGQTWGVFYCMNSAYATAMGAIANNRTLGFDGDGRCVYRTAATADAFWQQAG</sequence>
<comment type="caution">
    <text evidence="1">The sequence shown here is derived from an EMBL/GenBank/DDBJ whole genome shotgun (WGS) entry which is preliminary data.</text>
</comment>
<proteinExistence type="predicted"/>
<feature type="non-terminal residue" evidence="1">
    <location>
        <position position="1"/>
    </location>
</feature>